<accession>A0ABR3BH91</accession>
<keyword evidence="3" id="KW-1185">Reference proteome</keyword>
<name>A0ABR3BH91_PHYBL</name>
<protein>
    <recommendedName>
        <fullName evidence="4">Cdk-activating kinase assembly factor MAT1 centre domain-containing protein</fullName>
    </recommendedName>
</protein>
<comment type="caution">
    <text evidence="2">The sequence shown here is derived from an EMBL/GenBank/DDBJ whole genome shotgun (WGS) entry which is preliminary data.</text>
</comment>
<keyword evidence="1" id="KW-0175">Coiled coil</keyword>
<feature type="coiled-coil region" evidence="1">
    <location>
        <begin position="53"/>
        <end position="87"/>
    </location>
</feature>
<evidence type="ECO:0008006" key="4">
    <source>
        <dbReference type="Google" id="ProtNLM"/>
    </source>
</evidence>
<organism evidence="2 3">
    <name type="scientific">Phycomyces blakesleeanus</name>
    <dbReference type="NCBI Taxonomy" id="4837"/>
    <lineage>
        <taxon>Eukaryota</taxon>
        <taxon>Fungi</taxon>
        <taxon>Fungi incertae sedis</taxon>
        <taxon>Mucoromycota</taxon>
        <taxon>Mucoromycotina</taxon>
        <taxon>Mucoromycetes</taxon>
        <taxon>Mucorales</taxon>
        <taxon>Phycomycetaceae</taxon>
        <taxon>Phycomyces</taxon>
    </lineage>
</organism>
<evidence type="ECO:0000256" key="1">
    <source>
        <dbReference type="SAM" id="Coils"/>
    </source>
</evidence>
<dbReference type="EMBL" id="JBCLYO010000001">
    <property type="protein sequence ID" value="KAL0098219.1"/>
    <property type="molecule type" value="Genomic_DNA"/>
</dbReference>
<reference evidence="2 3" key="1">
    <citation type="submission" date="2024-04" db="EMBL/GenBank/DDBJ databases">
        <title>Symmetric and asymmetric DNA N6-adenine methylation regulates different biological responses in Mucorales.</title>
        <authorList>
            <consortium name="Lawrence Berkeley National Laboratory"/>
            <person name="Lax C."/>
            <person name="Mondo S.J."/>
            <person name="Osorio-Concepcion M."/>
            <person name="Muszewska A."/>
            <person name="Corrochano-Luque M."/>
            <person name="Gutierrez G."/>
            <person name="Riley R."/>
            <person name="Lipzen A."/>
            <person name="Guo J."/>
            <person name="Hundley H."/>
            <person name="Amirebrahimi M."/>
            <person name="Ng V."/>
            <person name="Lorenzo-Gutierrez D."/>
            <person name="Binder U."/>
            <person name="Yang J."/>
            <person name="Song Y."/>
            <person name="Canovas D."/>
            <person name="Navarro E."/>
            <person name="Freitag M."/>
            <person name="Gabaldon T."/>
            <person name="Grigoriev I.V."/>
            <person name="Corrochano L.M."/>
            <person name="Nicolas F.E."/>
            <person name="Garre V."/>
        </authorList>
    </citation>
    <scope>NUCLEOTIDE SEQUENCE [LARGE SCALE GENOMIC DNA]</scope>
    <source>
        <strain evidence="2 3">L51</strain>
    </source>
</reference>
<gene>
    <name evidence="2" type="ORF">J3Q64DRAFT_1093368</name>
</gene>
<proteinExistence type="predicted"/>
<evidence type="ECO:0000313" key="2">
    <source>
        <dbReference type="EMBL" id="KAL0098219.1"/>
    </source>
</evidence>
<sequence>MPLSSDPEEPIFDFRTSNARFQQRLLEAQQVATEEQIQDDIAHFYSKTWPENANPLEAEKAELKIQLRRINDKNDILEKELEQQKARRIKEASLSKMTPEERAKAVEEEIEEPIDEDVVFEYMLYIGGAPLPTNPGDMSGSDFVSPHAELREKALQDPENYRFKFTTGSKAG</sequence>
<evidence type="ECO:0000313" key="3">
    <source>
        <dbReference type="Proteomes" id="UP001448207"/>
    </source>
</evidence>
<dbReference type="Proteomes" id="UP001448207">
    <property type="component" value="Unassembled WGS sequence"/>
</dbReference>